<dbReference type="STRING" id="7719.ENSCINP00000024437"/>
<dbReference type="AlphaFoldDB" id="F7BME3"/>
<dbReference type="HOGENOM" id="CLU_1570084_0_0_1"/>
<name>F7BME3_CIOIN</name>
<protein>
    <submittedName>
        <fullName evidence="1">Uncharacterized protein</fullName>
    </submittedName>
</protein>
<proteinExistence type="predicted"/>
<dbReference type="Proteomes" id="UP000008144">
    <property type="component" value="Chromosome 8"/>
</dbReference>
<dbReference type="Ensembl" id="ENSCINT00000024683.2">
    <property type="protein sequence ID" value="ENSCINP00000024437.2"/>
    <property type="gene ID" value="ENSCING00000013270.2"/>
</dbReference>
<reference evidence="1" key="2">
    <citation type="journal article" date="2008" name="Genome Biol.">
        <title>Improved genome assembly and evidence-based global gene model set for the chordate Ciona intestinalis: new insight into intron and operon populations.</title>
        <authorList>
            <person name="Satou Y."/>
            <person name="Mineta K."/>
            <person name="Ogasawara M."/>
            <person name="Sasakura Y."/>
            <person name="Shoguchi E."/>
            <person name="Ueno K."/>
            <person name="Yamada L."/>
            <person name="Matsumoto J."/>
            <person name="Wasserscheid J."/>
            <person name="Dewar K."/>
            <person name="Wiley G.B."/>
            <person name="Macmil S.L."/>
            <person name="Roe B.A."/>
            <person name="Zeller R.W."/>
            <person name="Hastings K.E."/>
            <person name="Lemaire P."/>
            <person name="Lindquist E."/>
            <person name="Endo T."/>
            <person name="Hotta K."/>
            <person name="Inaba K."/>
        </authorList>
    </citation>
    <scope>NUCLEOTIDE SEQUENCE [LARGE SCALE GENOMIC DNA]</scope>
    <source>
        <strain evidence="1">wild type</strain>
    </source>
</reference>
<evidence type="ECO:0000313" key="1">
    <source>
        <dbReference type="Ensembl" id="ENSCINP00000024437.2"/>
    </source>
</evidence>
<reference evidence="1" key="4">
    <citation type="submission" date="2025-09" db="UniProtKB">
        <authorList>
            <consortium name="Ensembl"/>
        </authorList>
    </citation>
    <scope>IDENTIFICATION</scope>
</reference>
<dbReference type="InParanoid" id="F7BME3"/>
<dbReference type="GeneTree" id="ENSGT00940000174430"/>
<organism evidence="1 2">
    <name type="scientific">Ciona intestinalis</name>
    <name type="common">Transparent sea squirt</name>
    <name type="synonym">Ascidia intestinalis</name>
    <dbReference type="NCBI Taxonomy" id="7719"/>
    <lineage>
        <taxon>Eukaryota</taxon>
        <taxon>Metazoa</taxon>
        <taxon>Chordata</taxon>
        <taxon>Tunicata</taxon>
        <taxon>Ascidiacea</taxon>
        <taxon>Phlebobranchia</taxon>
        <taxon>Cionidae</taxon>
        <taxon>Ciona</taxon>
    </lineage>
</organism>
<sequence length="170" mass="19104">MWTGQKSLIDFVNTSPSNVQYVFLTFDNNALKIATWMKSQLQNALLLSKLTLTEQTNFMKKSFFVITPVSELGNWIPAILQEWSCSDHGCGYNQVAFESKSWNPPVKFVKRVDARYDWAFVHQWKPAAPTLTHVPDGCSFSVKNMIHINGSVALVAGSSINCTIAKKVML</sequence>
<accession>F7BME3</accession>
<dbReference type="EMBL" id="EAAA01002650">
    <property type="status" value="NOT_ANNOTATED_CDS"/>
    <property type="molecule type" value="Genomic_DNA"/>
</dbReference>
<dbReference type="PANTHER" id="PTHR39319:SF1">
    <property type="entry name" value="SI:DKEY-256H2.1"/>
    <property type="match status" value="1"/>
</dbReference>
<dbReference type="InterPro" id="IPR053251">
    <property type="entry name" value="N-glycanase"/>
</dbReference>
<reference evidence="2" key="1">
    <citation type="journal article" date="2002" name="Science">
        <title>The draft genome of Ciona intestinalis: insights into chordate and vertebrate origins.</title>
        <authorList>
            <person name="Dehal P."/>
            <person name="Satou Y."/>
            <person name="Campbell R.K."/>
            <person name="Chapman J."/>
            <person name="Degnan B."/>
            <person name="De Tomaso A."/>
            <person name="Davidson B."/>
            <person name="Di Gregorio A."/>
            <person name="Gelpke M."/>
            <person name="Goodstein D.M."/>
            <person name="Harafuji N."/>
            <person name="Hastings K.E."/>
            <person name="Ho I."/>
            <person name="Hotta K."/>
            <person name="Huang W."/>
            <person name="Kawashima T."/>
            <person name="Lemaire P."/>
            <person name="Martinez D."/>
            <person name="Meinertzhagen I.A."/>
            <person name="Necula S."/>
            <person name="Nonaka M."/>
            <person name="Putnam N."/>
            <person name="Rash S."/>
            <person name="Saiga H."/>
            <person name="Satake M."/>
            <person name="Terry A."/>
            <person name="Yamada L."/>
            <person name="Wang H.G."/>
            <person name="Awazu S."/>
            <person name="Azumi K."/>
            <person name="Boore J."/>
            <person name="Branno M."/>
            <person name="Chin-Bow S."/>
            <person name="DeSantis R."/>
            <person name="Doyle S."/>
            <person name="Francino P."/>
            <person name="Keys D.N."/>
            <person name="Haga S."/>
            <person name="Hayashi H."/>
            <person name="Hino K."/>
            <person name="Imai K.S."/>
            <person name="Inaba K."/>
            <person name="Kano S."/>
            <person name="Kobayashi K."/>
            <person name="Kobayashi M."/>
            <person name="Lee B.I."/>
            <person name="Makabe K.W."/>
            <person name="Manohar C."/>
            <person name="Matassi G."/>
            <person name="Medina M."/>
            <person name="Mochizuki Y."/>
            <person name="Mount S."/>
            <person name="Morishita T."/>
            <person name="Miura S."/>
            <person name="Nakayama A."/>
            <person name="Nishizaka S."/>
            <person name="Nomoto H."/>
            <person name="Ohta F."/>
            <person name="Oishi K."/>
            <person name="Rigoutsos I."/>
            <person name="Sano M."/>
            <person name="Sasaki A."/>
            <person name="Sasakura Y."/>
            <person name="Shoguchi E."/>
            <person name="Shin-i T."/>
            <person name="Spagnuolo A."/>
            <person name="Stainier D."/>
            <person name="Suzuki M.M."/>
            <person name="Tassy O."/>
            <person name="Takatori N."/>
            <person name="Tokuoka M."/>
            <person name="Yagi K."/>
            <person name="Yoshizaki F."/>
            <person name="Wada S."/>
            <person name="Zhang C."/>
            <person name="Hyatt P.D."/>
            <person name="Larimer F."/>
            <person name="Detter C."/>
            <person name="Doggett N."/>
            <person name="Glavina T."/>
            <person name="Hawkins T."/>
            <person name="Richardson P."/>
            <person name="Lucas S."/>
            <person name="Kohara Y."/>
            <person name="Levine M."/>
            <person name="Satoh N."/>
            <person name="Rokhsar D.S."/>
        </authorList>
    </citation>
    <scope>NUCLEOTIDE SEQUENCE [LARGE SCALE GENOMIC DNA]</scope>
</reference>
<keyword evidence="2" id="KW-1185">Reference proteome</keyword>
<dbReference type="PANTHER" id="PTHR39319">
    <property type="entry name" value="SI:DKEY-256H2.1"/>
    <property type="match status" value="1"/>
</dbReference>
<evidence type="ECO:0000313" key="2">
    <source>
        <dbReference type="Proteomes" id="UP000008144"/>
    </source>
</evidence>
<reference evidence="1" key="3">
    <citation type="submission" date="2025-08" db="UniProtKB">
        <authorList>
            <consortium name="Ensembl"/>
        </authorList>
    </citation>
    <scope>IDENTIFICATION</scope>
</reference>